<evidence type="ECO:0000313" key="3">
    <source>
        <dbReference type="Proteomes" id="UP000027121"/>
    </source>
</evidence>
<sequence length="635" mass="71457">MKRVGIPQAIKDGAWPRVQPTSVPQEQWPIFARKRLAVELYIDGRSMTEIRLRTGFPASEVNRIVDRFCAIDADGHYFGERALLAHARVTLYERRKAAGPKRTEQRGGMSGLLNKLLGEHSNIESAMIERLRRPGAPHDSTRSELSYLITEFYKLLIKAGISAPAWPFNTKHAGRTSIRKYLKRLRARYAVQYIHSHGSPEAVAHLATGTGHERYIKAERPFDCVQLDGHYIDAFFALRVEQAPGIYQWITIDRIWLLSMIEAFSNAVLAYKLVLRSEVSAADVREVIAQACLGHWRPRELVNQAFPYTAGAGLPSGVLDECQGTGFGVFFADSALSNLAKKITTTARCDFGFQVCIGPVGHFETRAEIERSFLEVARTVHQLMSSTGSNPHQGRVNEAEQKAATYEIDLLLMEDAMDVFLCNYNAKPTEGLGWLSPLAYLRQYFDQGMLHPHYEADQIQRLEADMSTVKATVRGGLNSGRRPHIQLDRARYTNEVLAGDFGFVGMELLIKVDYHDYRAIEAYLPNGECLGFLRAQGYWGTFKHTPTVRRRINSLIRTGELRIDSEHDPVPQLVDYFTQHGQAAVALSISRDAAPPVEKTTSKKQRAPRPDYFLQPDVEYGELPTPGKALNRGER</sequence>
<dbReference type="EMBL" id="CP071706">
    <property type="protein sequence ID" value="KDN97007.1"/>
    <property type="molecule type" value="Genomic_DNA"/>
</dbReference>
<dbReference type="GO" id="GO:0003676">
    <property type="term" value="F:nucleic acid binding"/>
    <property type="evidence" value="ECO:0007669"/>
    <property type="project" value="InterPro"/>
</dbReference>
<name>A0AAP0SF99_9PSED</name>
<accession>A0AAP0SF99</accession>
<dbReference type="RefSeq" id="WP_036997220.1">
    <property type="nucleotide sequence ID" value="NZ_CP071706.1"/>
</dbReference>
<dbReference type="AlphaFoldDB" id="A0AAP0SF99"/>
<dbReference type="KEGG" id="pdw:BV82_5216"/>
<dbReference type="GeneID" id="98283465"/>
<evidence type="ECO:0000256" key="1">
    <source>
        <dbReference type="SAM" id="MobiDB-lite"/>
    </source>
</evidence>
<reference evidence="2 3" key="1">
    <citation type="journal article" date="2014" name="Genome Announc.">
        <title>Genome Sequence of Pseudomonas sp. Strain P482, a Tomato Rhizosphere Isolate with Broad-Spectrum Antimicrobial Activity.</title>
        <authorList>
            <person name="Krzyzanowska D.M."/>
            <person name="Ossowicki A."/>
            <person name="Jafra S."/>
        </authorList>
    </citation>
    <scope>NUCLEOTIDE SEQUENCE [LARGE SCALE GENOMIC DNA]</scope>
    <source>
        <strain evidence="2 3">P482</strain>
    </source>
</reference>
<dbReference type="InterPro" id="IPR036397">
    <property type="entry name" value="RNaseH_sf"/>
</dbReference>
<protein>
    <recommendedName>
        <fullName evidence="4">Integrase catalytic domain-containing protein</fullName>
    </recommendedName>
</protein>
<feature type="region of interest" description="Disordered" evidence="1">
    <location>
        <begin position="591"/>
        <end position="635"/>
    </location>
</feature>
<dbReference type="Proteomes" id="UP000027121">
    <property type="component" value="Chromosome"/>
</dbReference>
<dbReference type="Gene3D" id="3.30.420.10">
    <property type="entry name" value="Ribonuclease H-like superfamily/Ribonuclease H"/>
    <property type="match status" value="1"/>
</dbReference>
<gene>
    <name evidence="2" type="ORF">BV82_5216</name>
</gene>
<evidence type="ECO:0008006" key="4">
    <source>
        <dbReference type="Google" id="ProtNLM"/>
    </source>
</evidence>
<proteinExistence type="predicted"/>
<keyword evidence="3" id="KW-1185">Reference proteome</keyword>
<organism evidence="2 3">
    <name type="scientific">Pseudomonas donghuensis</name>
    <dbReference type="NCBI Taxonomy" id="1163398"/>
    <lineage>
        <taxon>Bacteria</taxon>
        <taxon>Pseudomonadati</taxon>
        <taxon>Pseudomonadota</taxon>
        <taxon>Gammaproteobacteria</taxon>
        <taxon>Pseudomonadales</taxon>
        <taxon>Pseudomonadaceae</taxon>
        <taxon>Pseudomonas</taxon>
    </lineage>
</organism>
<evidence type="ECO:0000313" key="2">
    <source>
        <dbReference type="EMBL" id="KDN97007.1"/>
    </source>
</evidence>
<reference evidence="2 3" key="2">
    <citation type="journal article" date="2016" name="Front. Microbiol.">
        <title>When Genome-Based Approach Meets the 'Old but Good': Revealing Genes Involved in the Antibacterial Activity of Pseudomonas sp. P482 against Soft Rot Pathogens.</title>
        <authorList>
            <person name="Krzyzanowska D.M."/>
            <person name="Ossowicki A."/>
            <person name="Rajewska M."/>
            <person name="Maciag T."/>
            <person name="Jablonska M."/>
            <person name="Obuchowski M."/>
            <person name="Heeb S."/>
            <person name="Jafra S."/>
        </authorList>
    </citation>
    <scope>NUCLEOTIDE SEQUENCE [LARGE SCALE GENOMIC DNA]</scope>
    <source>
        <strain evidence="2 3">P482</strain>
    </source>
</reference>